<comment type="caution">
    <text evidence="2">The sequence shown here is derived from an EMBL/GenBank/DDBJ whole genome shotgun (WGS) entry which is preliminary data.</text>
</comment>
<name>A0A7V6DPI8_9BACT</name>
<keyword evidence="2" id="KW-0378">Hydrolase</keyword>
<dbReference type="PANTHER" id="PTHR13754">
    <property type="entry name" value="METALLO-BETA-LACTAMASE SUPERFAMILY PROTEIN"/>
    <property type="match status" value="1"/>
</dbReference>
<dbReference type="InterPro" id="IPR001279">
    <property type="entry name" value="Metallo-B-lactamas"/>
</dbReference>
<dbReference type="InterPro" id="IPR041712">
    <property type="entry name" value="DHPS-like_MBL-fold"/>
</dbReference>
<dbReference type="CDD" id="cd07713">
    <property type="entry name" value="DHPS-like_MBL-fold"/>
    <property type="match status" value="1"/>
</dbReference>
<dbReference type="GO" id="GO:0016787">
    <property type="term" value="F:hydrolase activity"/>
    <property type="evidence" value="ECO:0007669"/>
    <property type="project" value="UniProtKB-KW"/>
</dbReference>
<proteinExistence type="predicted"/>
<dbReference type="AlphaFoldDB" id="A0A7V6DPI8"/>
<dbReference type="SUPFAM" id="SSF56281">
    <property type="entry name" value="Metallo-hydrolase/oxidoreductase"/>
    <property type="match status" value="1"/>
</dbReference>
<reference evidence="2" key="1">
    <citation type="journal article" date="2020" name="mSystems">
        <title>Genome- and Community-Level Interaction Insights into Carbon Utilization and Element Cycling Functions of Hydrothermarchaeota in Hydrothermal Sediment.</title>
        <authorList>
            <person name="Zhou Z."/>
            <person name="Liu Y."/>
            <person name="Xu W."/>
            <person name="Pan J."/>
            <person name="Luo Z.H."/>
            <person name="Li M."/>
        </authorList>
    </citation>
    <scope>NUCLEOTIDE SEQUENCE [LARGE SCALE GENOMIC DNA]</scope>
    <source>
        <strain evidence="2">SpSt-767</strain>
    </source>
</reference>
<dbReference type="Pfam" id="PF00753">
    <property type="entry name" value="Lactamase_B"/>
    <property type="match status" value="1"/>
</dbReference>
<evidence type="ECO:0000313" key="2">
    <source>
        <dbReference type="EMBL" id="HHS29214.1"/>
    </source>
</evidence>
<dbReference type="InterPro" id="IPR036866">
    <property type="entry name" value="RibonucZ/Hydroxyglut_hydro"/>
</dbReference>
<protein>
    <submittedName>
        <fullName evidence="2">MBL fold metallo-hydrolase</fullName>
    </submittedName>
</protein>
<evidence type="ECO:0000259" key="1">
    <source>
        <dbReference type="Pfam" id="PF00753"/>
    </source>
</evidence>
<accession>A0A7V6DPI8</accession>
<dbReference type="EMBL" id="DTGR01000093">
    <property type="protein sequence ID" value="HHS29214.1"/>
    <property type="molecule type" value="Genomic_DNA"/>
</dbReference>
<dbReference type="InterPro" id="IPR052926">
    <property type="entry name" value="Metallo-beta-lactamase_dom"/>
</dbReference>
<feature type="domain" description="Metallo-beta-lactamase" evidence="1">
    <location>
        <begin position="63"/>
        <end position="153"/>
    </location>
</feature>
<dbReference type="Gene3D" id="3.60.15.10">
    <property type="entry name" value="Ribonuclease Z/Hydroxyacylglutathione hydrolase-like"/>
    <property type="match status" value="1"/>
</dbReference>
<organism evidence="2">
    <name type="scientific">Desulfobacca acetoxidans</name>
    <dbReference type="NCBI Taxonomy" id="60893"/>
    <lineage>
        <taxon>Bacteria</taxon>
        <taxon>Pseudomonadati</taxon>
        <taxon>Thermodesulfobacteriota</taxon>
        <taxon>Desulfobaccia</taxon>
        <taxon>Desulfobaccales</taxon>
        <taxon>Desulfobaccaceae</taxon>
        <taxon>Desulfobacca</taxon>
    </lineage>
</organism>
<dbReference type="PANTHER" id="PTHR13754:SF13">
    <property type="entry name" value="METALLO-BETA-LACTAMASE SUPERFAMILY PROTEIN (AFU_ORTHOLOGUE AFUA_3G07630)"/>
    <property type="match status" value="1"/>
</dbReference>
<gene>
    <name evidence="2" type="ORF">ENV52_05880</name>
</gene>
<dbReference type="GO" id="GO:0016740">
    <property type="term" value="F:transferase activity"/>
    <property type="evidence" value="ECO:0007669"/>
    <property type="project" value="TreeGrafter"/>
</dbReference>
<sequence>MCAAEPADIGLCKSVTVRCISETSWFDGAQLTADIKSAGGSSANQYIIPWNHKNSGGYSALVEVEALNGTTRRFLLDTGWNPAWMEYCFQREGIDDLLRKKEIEFLFISHEHMDHFWGLPVVLKYRPDIQILISRGYYPEGKELIKKSGHQGQLVEFPAGGIHTLFPGVAAATFDIPIFLRVQGEHALFFNVKDKGLVTVTGCCHMGVVNLLKFGQENVLGSPKPYGLYGGLHIAPFEQWEDKLDPVIDGLAAMNLQKVAANHCTGIVAIEKMIAADIPVVRGTAKYGSRSSLYVGNGDEAVF</sequence>